<gene>
    <name evidence="2" type="ORF">AARE701A_LOCUS5749</name>
</gene>
<dbReference type="FunFam" id="1.20.1050.10:FF:000018">
    <property type="entry name" value="Glutathione S-transferase U20"/>
    <property type="match status" value="2"/>
</dbReference>
<reference evidence="2" key="1">
    <citation type="submission" date="2021-01" db="EMBL/GenBank/DDBJ databases">
        <authorList>
            <person name="Bezrukov I."/>
        </authorList>
    </citation>
    <scope>NUCLEOTIDE SEQUENCE</scope>
</reference>
<dbReference type="InterPro" id="IPR010987">
    <property type="entry name" value="Glutathione-S-Trfase_C-like"/>
</dbReference>
<dbReference type="CDD" id="cd03185">
    <property type="entry name" value="GST_C_Tau"/>
    <property type="match status" value="2"/>
</dbReference>
<name>A0A8S1ZQV9_ARAAE</name>
<dbReference type="PROSITE" id="PS50405">
    <property type="entry name" value="GST_CTER"/>
    <property type="match status" value="2"/>
</dbReference>
<dbReference type="AlphaFoldDB" id="A0A8S1ZQV9"/>
<dbReference type="InterPro" id="IPR045073">
    <property type="entry name" value="Omega/Tau-like"/>
</dbReference>
<sequence>MANEVQYIDEVWSHKNPILPSDPYQRAQARFWADFIDKKLYDAQRKVWATKGEEQEAGKKDFIEILKTLESELGDKPYFGGDDFGYVDIALIGFYTWFPAYEKFANFSIESEVPKLIAWVKKCLQRESVAKSLPDPEKVTEFVSELRKKFVPEAQARFWADFVDKKFTDAQFKIWGKKGEEQEAGKKEFIEAVKILEAELGDKPYFGGDSFGYVDISLITFSSWFQAYEKFGNFSIESESPKLIAWAKRCMEKESVSKSLPDSEKIVAYAAEYRKNNL</sequence>
<dbReference type="GO" id="GO:0006749">
    <property type="term" value="P:glutathione metabolic process"/>
    <property type="evidence" value="ECO:0007669"/>
    <property type="project" value="InterPro"/>
</dbReference>
<dbReference type="GO" id="GO:0005829">
    <property type="term" value="C:cytosol"/>
    <property type="evidence" value="ECO:0007669"/>
    <property type="project" value="UniProtKB-SubCell"/>
</dbReference>
<dbReference type="InterPro" id="IPR045074">
    <property type="entry name" value="GST_C_Tau"/>
</dbReference>
<dbReference type="EMBL" id="LR999452">
    <property type="protein sequence ID" value="CAE5964561.1"/>
    <property type="molecule type" value="Genomic_DNA"/>
</dbReference>
<dbReference type="SUPFAM" id="SSF47616">
    <property type="entry name" value="GST C-terminal domain-like"/>
    <property type="match status" value="2"/>
</dbReference>
<accession>A0A8S1ZQV9</accession>
<evidence type="ECO:0000313" key="2">
    <source>
        <dbReference type="EMBL" id="CAE5964561.1"/>
    </source>
</evidence>
<proteinExistence type="predicted"/>
<feature type="domain" description="GST C-terminal" evidence="1">
    <location>
        <begin position="149"/>
        <end position="269"/>
    </location>
</feature>
<dbReference type="Proteomes" id="UP000682877">
    <property type="component" value="Chromosome 2"/>
</dbReference>
<keyword evidence="3" id="KW-1185">Reference proteome</keyword>
<feature type="domain" description="GST C-terminal" evidence="1">
    <location>
        <begin position="22"/>
        <end position="142"/>
    </location>
</feature>
<evidence type="ECO:0000259" key="1">
    <source>
        <dbReference type="PROSITE" id="PS50405"/>
    </source>
</evidence>
<dbReference type="PANTHER" id="PTHR11260">
    <property type="entry name" value="GLUTATHIONE S-TRANSFERASE, GST, SUPERFAMILY, GST DOMAIN CONTAINING"/>
    <property type="match status" value="1"/>
</dbReference>
<evidence type="ECO:0000313" key="3">
    <source>
        <dbReference type="Proteomes" id="UP000682877"/>
    </source>
</evidence>
<protein>
    <recommendedName>
        <fullName evidence="1">GST C-terminal domain-containing protein</fullName>
    </recommendedName>
</protein>
<dbReference type="GO" id="GO:0004364">
    <property type="term" value="F:glutathione transferase activity"/>
    <property type="evidence" value="ECO:0007669"/>
    <property type="project" value="InterPro"/>
</dbReference>
<dbReference type="InterPro" id="IPR036282">
    <property type="entry name" value="Glutathione-S-Trfase_C_sf"/>
</dbReference>
<dbReference type="PANTHER" id="PTHR11260:SF781">
    <property type="entry name" value="GLUTATHIONE S-TRANSFERASE U19"/>
    <property type="match status" value="1"/>
</dbReference>
<organism evidence="2 3">
    <name type="scientific">Arabidopsis arenosa</name>
    <name type="common">Sand rock-cress</name>
    <name type="synonym">Cardaminopsis arenosa</name>
    <dbReference type="NCBI Taxonomy" id="38785"/>
    <lineage>
        <taxon>Eukaryota</taxon>
        <taxon>Viridiplantae</taxon>
        <taxon>Streptophyta</taxon>
        <taxon>Embryophyta</taxon>
        <taxon>Tracheophyta</taxon>
        <taxon>Spermatophyta</taxon>
        <taxon>Magnoliopsida</taxon>
        <taxon>eudicotyledons</taxon>
        <taxon>Gunneridae</taxon>
        <taxon>Pentapetalae</taxon>
        <taxon>rosids</taxon>
        <taxon>malvids</taxon>
        <taxon>Brassicales</taxon>
        <taxon>Brassicaceae</taxon>
        <taxon>Camelineae</taxon>
        <taxon>Arabidopsis</taxon>
    </lineage>
</organism>
<dbReference type="Gene3D" id="1.20.1050.10">
    <property type="match status" value="2"/>
</dbReference>
<dbReference type="Pfam" id="PF13410">
    <property type="entry name" value="GST_C_2"/>
    <property type="match status" value="2"/>
</dbReference>